<reference evidence="7 8" key="1">
    <citation type="submission" date="2019-06" db="EMBL/GenBank/DDBJ databases">
        <authorList>
            <person name="Broberg M."/>
        </authorList>
    </citation>
    <scope>NUCLEOTIDE SEQUENCE [LARGE SCALE GENOMIC DNA]</scope>
</reference>
<evidence type="ECO:0008006" key="9">
    <source>
        <dbReference type="Google" id="ProtNLM"/>
    </source>
</evidence>
<gene>
    <name evidence="7" type="ORF">CLO192961_LOCUS441197</name>
</gene>
<dbReference type="Pfam" id="PF13520">
    <property type="entry name" value="AA_permease_2"/>
    <property type="match status" value="1"/>
</dbReference>
<accession>A0ABY6V226</accession>
<feature type="transmembrane region" description="Helical" evidence="6">
    <location>
        <begin position="32"/>
        <end position="59"/>
    </location>
</feature>
<comment type="subcellular location">
    <subcellularLocation>
        <location evidence="1">Membrane</location>
        <topology evidence="1">Multi-pass membrane protein</topology>
    </subcellularLocation>
</comment>
<feature type="transmembrane region" description="Helical" evidence="6">
    <location>
        <begin position="110"/>
        <end position="142"/>
    </location>
</feature>
<dbReference type="EMBL" id="CABFNS010000928">
    <property type="protein sequence ID" value="VUC36286.1"/>
    <property type="molecule type" value="Genomic_DNA"/>
</dbReference>
<evidence type="ECO:0000256" key="6">
    <source>
        <dbReference type="SAM" id="Phobius"/>
    </source>
</evidence>
<feature type="transmembrane region" description="Helical" evidence="6">
    <location>
        <begin position="154"/>
        <end position="174"/>
    </location>
</feature>
<feature type="transmembrane region" description="Helical" evidence="6">
    <location>
        <begin position="467"/>
        <end position="488"/>
    </location>
</feature>
<comment type="caution">
    <text evidence="7">The sequence shown here is derived from an EMBL/GenBank/DDBJ whole genome shotgun (WGS) entry which is preliminary data.</text>
</comment>
<keyword evidence="8" id="KW-1185">Reference proteome</keyword>
<name>A0ABY6V226_BIOOC</name>
<evidence type="ECO:0000313" key="8">
    <source>
        <dbReference type="Proteomes" id="UP000766486"/>
    </source>
</evidence>
<evidence type="ECO:0000256" key="1">
    <source>
        <dbReference type="ARBA" id="ARBA00004141"/>
    </source>
</evidence>
<feature type="transmembrane region" description="Helical" evidence="6">
    <location>
        <begin position="264"/>
        <end position="284"/>
    </location>
</feature>
<feature type="transmembrane region" description="Helical" evidence="6">
    <location>
        <begin position="181"/>
        <end position="203"/>
    </location>
</feature>
<evidence type="ECO:0000256" key="4">
    <source>
        <dbReference type="ARBA" id="ARBA00022989"/>
    </source>
</evidence>
<dbReference type="Proteomes" id="UP000766486">
    <property type="component" value="Unassembled WGS sequence"/>
</dbReference>
<keyword evidence="3 6" id="KW-0812">Transmembrane</keyword>
<feature type="transmembrane region" description="Helical" evidence="6">
    <location>
        <begin position="65"/>
        <end position="89"/>
    </location>
</feature>
<evidence type="ECO:0000256" key="5">
    <source>
        <dbReference type="ARBA" id="ARBA00023136"/>
    </source>
</evidence>
<feature type="transmembrane region" description="Helical" evidence="6">
    <location>
        <begin position="434"/>
        <end position="455"/>
    </location>
</feature>
<feature type="transmembrane region" description="Helical" evidence="6">
    <location>
        <begin position="367"/>
        <end position="387"/>
    </location>
</feature>
<evidence type="ECO:0000313" key="7">
    <source>
        <dbReference type="EMBL" id="VUC36286.1"/>
    </source>
</evidence>
<feature type="transmembrane region" description="Helical" evidence="6">
    <location>
        <begin position="223"/>
        <end position="243"/>
    </location>
</feature>
<dbReference type="PIRSF" id="PIRSF006060">
    <property type="entry name" value="AA_transporter"/>
    <property type="match status" value="1"/>
</dbReference>
<sequence length="504" mass="54739">MEPDIKAESDVDAATMQLEPTSSAHFKKDLSWIGILAAGFNVNNSWLVIAATLSISLSYGPMNSMWGLIVVAPIYLAISLTLAELVSAYPTAGGQYHWAHLMAPEKFKKFAGYICGFVSWTSWLAMTASSASAPIFCVYALVLYVDPSFTPQTWQSFLIYQASVVISVLFTLFGKKIMESYYTIGFICSVAAFFSFSVTTLVMQKQKQDSATLWTLHTEESGWPVGLQFLIALTAPVIAFSPMDGAVHLVDEVKNARTVVPRTILTALAISVLTSLGFLLSMMYCVTDFEAVLASPSGFPLFEIWSQATSTSAVPIAFTSITLFLLPVGTIACAQVASTMTWSLARDNGLVFGSHLRKINLTLNTPIWATLLNGCILFIVGCLYFASSLAFNSIVGVAVIFQQITTAIPTAFLVYNRRSSDVLPDDRTFKLSPVIGWTANIVTLLFASLAVPVFLIPAVDHPSPSLMNYGIVVVAGAVTLALVNWFTFARTKFSGPAMINFNYD</sequence>
<dbReference type="PANTHER" id="PTHR45649">
    <property type="entry name" value="AMINO-ACID PERMEASE BAT1"/>
    <property type="match status" value="1"/>
</dbReference>
<dbReference type="InterPro" id="IPR002293">
    <property type="entry name" value="AA/rel_permease1"/>
</dbReference>
<feature type="transmembrane region" description="Helical" evidence="6">
    <location>
        <begin position="393"/>
        <end position="414"/>
    </location>
</feature>
<keyword evidence="5 6" id="KW-0472">Membrane</keyword>
<protein>
    <recommendedName>
        <fullName evidence="9">Amino acid transporter</fullName>
    </recommendedName>
</protein>
<evidence type="ECO:0000256" key="2">
    <source>
        <dbReference type="ARBA" id="ARBA00022448"/>
    </source>
</evidence>
<dbReference type="Gene3D" id="1.20.1740.10">
    <property type="entry name" value="Amino acid/polyamine transporter I"/>
    <property type="match status" value="1"/>
</dbReference>
<organism evidence="7 8">
    <name type="scientific">Bionectria ochroleuca</name>
    <name type="common">Gliocladium roseum</name>
    <dbReference type="NCBI Taxonomy" id="29856"/>
    <lineage>
        <taxon>Eukaryota</taxon>
        <taxon>Fungi</taxon>
        <taxon>Dikarya</taxon>
        <taxon>Ascomycota</taxon>
        <taxon>Pezizomycotina</taxon>
        <taxon>Sordariomycetes</taxon>
        <taxon>Hypocreomycetidae</taxon>
        <taxon>Hypocreales</taxon>
        <taxon>Bionectriaceae</taxon>
        <taxon>Clonostachys</taxon>
    </lineage>
</organism>
<keyword evidence="2" id="KW-0813">Transport</keyword>
<proteinExistence type="predicted"/>
<keyword evidence="4 6" id="KW-1133">Transmembrane helix</keyword>
<evidence type="ECO:0000256" key="3">
    <source>
        <dbReference type="ARBA" id="ARBA00022692"/>
    </source>
</evidence>
<dbReference type="PANTHER" id="PTHR45649:SF19">
    <property type="entry name" value="TRANSPORTER, PUTATIVE (EUROFUNG)-RELATED"/>
    <property type="match status" value="1"/>
</dbReference>